<feature type="domain" description="Glucose dehydrogenase C-terminal" evidence="6">
    <location>
        <begin position="133"/>
        <end position="313"/>
    </location>
</feature>
<protein>
    <submittedName>
        <fullName evidence="7">Alcohol dehydrogenase</fullName>
    </submittedName>
</protein>
<dbReference type="Gene3D" id="3.90.180.10">
    <property type="entry name" value="Medium-chain alcohol dehydrogenases, catalytic domain"/>
    <property type="match status" value="2"/>
</dbReference>
<dbReference type="SUPFAM" id="SSF50129">
    <property type="entry name" value="GroES-like"/>
    <property type="match status" value="1"/>
</dbReference>
<dbReference type="SUPFAM" id="SSF51735">
    <property type="entry name" value="NAD(P)-binding Rossmann-fold domains"/>
    <property type="match status" value="1"/>
</dbReference>
<keyword evidence="2" id="KW-0479">Metal-binding</keyword>
<keyword evidence="3" id="KW-0862">Zinc</keyword>
<evidence type="ECO:0000256" key="1">
    <source>
        <dbReference type="ARBA" id="ARBA00001947"/>
    </source>
</evidence>
<evidence type="ECO:0000313" key="7">
    <source>
        <dbReference type="EMBL" id="GES11527.1"/>
    </source>
</evidence>
<comment type="caution">
    <text evidence="7">The sequence shown here is derived from an EMBL/GenBank/DDBJ whole genome shotgun (WGS) entry which is preliminary data.</text>
</comment>
<dbReference type="Proteomes" id="UP000331127">
    <property type="component" value="Unassembled WGS sequence"/>
</dbReference>
<dbReference type="EMBL" id="BLAE01000030">
    <property type="protein sequence ID" value="GES11527.1"/>
    <property type="molecule type" value="Genomic_DNA"/>
</dbReference>
<dbReference type="InterPro" id="IPR031640">
    <property type="entry name" value="Glu_dehyd_C"/>
</dbReference>
<dbReference type="PANTHER" id="PTHR43401:SF2">
    <property type="entry name" value="L-THREONINE 3-DEHYDROGENASE"/>
    <property type="match status" value="1"/>
</dbReference>
<evidence type="ECO:0000256" key="4">
    <source>
        <dbReference type="ARBA" id="ARBA00023002"/>
    </source>
</evidence>
<dbReference type="Pfam" id="PF16912">
    <property type="entry name" value="Glu_dehyd_C"/>
    <property type="match status" value="1"/>
</dbReference>
<accession>A0A5M3WQ98</accession>
<evidence type="ECO:0000256" key="3">
    <source>
        <dbReference type="ARBA" id="ARBA00022833"/>
    </source>
</evidence>
<dbReference type="InterPro" id="IPR036291">
    <property type="entry name" value="NAD(P)-bd_dom_sf"/>
</dbReference>
<reference evidence="7 8" key="1">
    <citation type="submission" date="2019-10" db="EMBL/GenBank/DDBJ databases">
        <title>Whole genome shotgun sequence of Acrocarpospora macrocephala NBRC 16266.</title>
        <authorList>
            <person name="Ichikawa N."/>
            <person name="Kimura A."/>
            <person name="Kitahashi Y."/>
            <person name="Komaki H."/>
            <person name="Oguchi A."/>
        </authorList>
    </citation>
    <scope>NUCLEOTIDE SEQUENCE [LARGE SCALE GENOMIC DNA]</scope>
    <source>
        <strain evidence="7 8">NBRC 16266</strain>
    </source>
</reference>
<evidence type="ECO:0000313" key="8">
    <source>
        <dbReference type="Proteomes" id="UP000331127"/>
    </source>
</evidence>
<gene>
    <name evidence="7" type="ORF">Amac_051240</name>
</gene>
<dbReference type="GO" id="GO:0046872">
    <property type="term" value="F:metal ion binding"/>
    <property type="evidence" value="ECO:0007669"/>
    <property type="project" value="UniProtKB-KW"/>
</dbReference>
<dbReference type="AlphaFoldDB" id="A0A5M3WQ98"/>
<evidence type="ECO:0000259" key="6">
    <source>
        <dbReference type="Pfam" id="PF16912"/>
    </source>
</evidence>
<dbReference type="PANTHER" id="PTHR43401">
    <property type="entry name" value="L-THREONINE 3-DEHYDROGENASE"/>
    <property type="match status" value="1"/>
</dbReference>
<sequence length="316" mass="34063">MTGPCSFETVEIPAPVPDDLADGEVLLQVLAGGLCGTDRPYYQGSVSTWAESDDLIPGFPMHEIVGEVVAARTTDHQVGDRVVGWATRLNGLQELIITEGSSVHAYDSSLRPAEAIALQPLACVIYAVERLGDVSGQHCAVIGQGPIGVLFSHVLKNARARKVTGVDRIDRRDILGDFGVDDPVFLSSGRWAAALTDDEDRPDVIVEAVGHQVSTLTHAVAAARPLGRILYFGVPDDSVYPIDMEKMVRKHLTLISGSTLERRRVLAAAGEYVKAHPDLIRTLVTHEFKVDATAEAYRTAFTPMSGQLKVVITMGD</sequence>
<dbReference type="InterPro" id="IPR011032">
    <property type="entry name" value="GroES-like_sf"/>
</dbReference>
<evidence type="ECO:0000259" key="5">
    <source>
        <dbReference type="Pfam" id="PF08240"/>
    </source>
</evidence>
<keyword evidence="4" id="KW-0560">Oxidoreductase</keyword>
<dbReference type="InterPro" id="IPR050129">
    <property type="entry name" value="Zn_alcohol_dh"/>
</dbReference>
<organism evidence="7 8">
    <name type="scientific">Acrocarpospora macrocephala</name>
    <dbReference type="NCBI Taxonomy" id="150177"/>
    <lineage>
        <taxon>Bacteria</taxon>
        <taxon>Bacillati</taxon>
        <taxon>Actinomycetota</taxon>
        <taxon>Actinomycetes</taxon>
        <taxon>Streptosporangiales</taxon>
        <taxon>Streptosporangiaceae</taxon>
        <taxon>Acrocarpospora</taxon>
    </lineage>
</organism>
<comment type="cofactor">
    <cofactor evidence="1">
        <name>Zn(2+)</name>
        <dbReference type="ChEBI" id="CHEBI:29105"/>
    </cofactor>
</comment>
<name>A0A5M3WQ98_9ACTN</name>
<dbReference type="GO" id="GO:0016491">
    <property type="term" value="F:oxidoreductase activity"/>
    <property type="evidence" value="ECO:0007669"/>
    <property type="project" value="UniProtKB-KW"/>
</dbReference>
<evidence type="ECO:0000256" key="2">
    <source>
        <dbReference type="ARBA" id="ARBA00022723"/>
    </source>
</evidence>
<proteinExistence type="predicted"/>
<dbReference type="RefSeq" id="WP_218041272.1">
    <property type="nucleotide sequence ID" value="NZ_BAAAHL010000068.1"/>
</dbReference>
<dbReference type="Gene3D" id="3.40.50.720">
    <property type="entry name" value="NAD(P)-binding Rossmann-like Domain"/>
    <property type="match status" value="1"/>
</dbReference>
<keyword evidence="8" id="KW-1185">Reference proteome</keyword>
<feature type="domain" description="Alcohol dehydrogenase-like N-terminal" evidence="5">
    <location>
        <begin position="22"/>
        <end position="83"/>
    </location>
</feature>
<dbReference type="InterPro" id="IPR013154">
    <property type="entry name" value="ADH-like_N"/>
</dbReference>
<dbReference type="Pfam" id="PF08240">
    <property type="entry name" value="ADH_N"/>
    <property type="match status" value="1"/>
</dbReference>